<dbReference type="Pfam" id="PF00891">
    <property type="entry name" value="Methyltransf_2"/>
    <property type="match status" value="1"/>
</dbReference>
<sequence>METNLPAAQRAVEMITGGWRAQCLYTAVKLGIPDLVASGRNTDAALAEATGAEEEGIHRLMRLLVAVEVFTGDGTTGYENTPVSTVLTDTSDSLRNMCLLYGEEFYTAWAHAAESISTLTAGFEIAFGEPLYQYLGHREDVSERFQLAMKADNLFFDHVPDVIKLSGSTFVDVGAGPGQLTAAILAAVPDARAKVMDREHVIPVARANLASSVGLDRVELTAGDMTEAVPAGGDVYFLCRVLAGWSDDAVVGVFENCRAAMAGPSSRLVVLERLVADEKPTMLPSLWDLHLLMTNGGRHRTLERYTTLLARAGLQVEEVAELPSETTAIIAAAR</sequence>
<keyword evidence="2" id="KW-0808">Transferase</keyword>
<dbReference type="GO" id="GO:0046983">
    <property type="term" value="F:protein dimerization activity"/>
    <property type="evidence" value="ECO:0007669"/>
    <property type="project" value="InterPro"/>
</dbReference>
<dbReference type="Pfam" id="PF08100">
    <property type="entry name" value="Dimerisation"/>
    <property type="match status" value="1"/>
</dbReference>
<dbReference type="EMBL" id="JYJG01000149">
    <property type="protein sequence ID" value="KJK46963.1"/>
    <property type="molecule type" value="Genomic_DNA"/>
</dbReference>
<dbReference type="GO" id="GO:0032259">
    <property type="term" value="P:methylation"/>
    <property type="evidence" value="ECO:0007669"/>
    <property type="project" value="UniProtKB-KW"/>
</dbReference>
<protein>
    <recommendedName>
        <fullName evidence="8">Methyltransferase</fullName>
    </recommendedName>
</protein>
<dbReference type="InterPro" id="IPR012967">
    <property type="entry name" value="COMT_dimerisation"/>
</dbReference>
<dbReference type="InterPro" id="IPR036388">
    <property type="entry name" value="WH-like_DNA-bd_sf"/>
</dbReference>
<dbReference type="CDD" id="cd02440">
    <property type="entry name" value="AdoMet_MTases"/>
    <property type="match status" value="1"/>
</dbReference>
<dbReference type="InterPro" id="IPR016461">
    <property type="entry name" value="COMT-like"/>
</dbReference>
<evidence type="ECO:0008006" key="8">
    <source>
        <dbReference type="Google" id="ProtNLM"/>
    </source>
</evidence>
<keyword evidence="7" id="KW-1185">Reference proteome</keyword>
<dbReference type="Gene3D" id="3.40.50.150">
    <property type="entry name" value="Vaccinia Virus protein VP39"/>
    <property type="match status" value="1"/>
</dbReference>
<dbReference type="PIRSF" id="PIRSF005739">
    <property type="entry name" value="O-mtase"/>
    <property type="match status" value="1"/>
</dbReference>
<evidence type="ECO:0000256" key="2">
    <source>
        <dbReference type="ARBA" id="ARBA00022679"/>
    </source>
</evidence>
<keyword evidence="1" id="KW-0489">Methyltransferase</keyword>
<evidence type="ECO:0000256" key="3">
    <source>
        <dbReference type="ARBA" id="ARBA00022691"/>
    </source>
</evidence>
<accession>A0A0F0GZX7</accession>
<dbReference type="OrthoDB" id="3804952at2"/>
<proteinExistence type="predicted"/>
<name>A0A0F0GZX7_LENAE</name>
<gene>
    <name evidence="6" type="ORF">UK23_21625</name>
</gene>
<dbReference type="Gene3D" id="1.10.10.10">
    <property type="entry name" value="Winged helix-like DNA-binding domain superfamily/Winged helix DNA-binding domain"/>
    <property type="match status" value="1"/>
</dbReference>
<dbReference type="AlphaFoldDB" id="A0A0F0GZX7"/>
<evidence type="ECO:0000256" key="1">
    <source>
        <dbReference type="ARBA" id="ARBA00022603"/>
    </source>
</evidence>
<dbReference type="SUPFAM" id="SSF46785">
    <property type="entry name" value="Winged helix' DNA-binding domain"/>
    <property type="match status" value="1"/>
</dbReference>
<dbReference type="GO" id="GO:0008171">
    <property type="term" value="F:O-methyltransferase activity"/>
    <property type="evidence" value="ECO:0007669"/>
    <property type="project" value="InterPro"/>
</dbReference>
<reference evidence="6 7" key="1">
    <citation type="submission" date="2015-02" db="EMBL/GenBank/DDBJ databases">
        <authorList>
            <person name="Ju K.-S."/>
            <person name="Doroghazi J.R."/>
            <person name="Metcalf W."/>
        </authorList>
    </citation>
    <scope>NUCLEOTIDE SEQUENCE [LARGE SCALE GENOMIC DNA]</scope>
    <source>
        <strain evidence="6 7">NRRL B-16140</strain>
    </source>
</reference>
<dbReference type="InterPro" id="IPR029063">
    <property type="entry name" value="SAM-dependent_MTases_sf"/>
</dbReference>
<feature type="domain" description="O-methyltransferase C-terminal" evidence="4">
    <location>
        <begin position="109"/>
        <end position="314"/>
    </location>
</feature>
<evidence type="ECO:0000259" key="5">
    <source>
        <dbReference type="Pfam" id="PF08100"/>
    </source>
</evidence>
<dbReference type="PANTHER" id="PTHR43712:SF2">
    <property type="entry name" value="O-METHYLTRANSFERASE CICE"/>
    <property type="match status" value="1"/>
</dbReference>
<evidence type="ECO:0000259" key="4">
    <source>
        <dbReference type="Pfam" id="PF00891"/>
    </source>
</evidence>
<comment type="caution">
    <text evidence="6">The sequence shown here is derived from an EMBL/GenBank/DDBJ whole genome shotgun (WGS) entry which is preliminary data.</text>
</comment>
<dbReference type="RefSeq" id="WP_156213289.1">
    <property type="nucleotide sequence ID" value="NZ_JYJG01000149.1"/>
</dbReference>
<keyword evidence="3" id="KW-0949">S-adenosyl-L-methionine</keyword>
<organism evidence="6 7">
    <name type="scientific">Lentzea aerocolonigenes</name>
    <name type="common">Lechevalieria aerocolonigenes</name>
    <name type="synonym">Saccharothrix aerocolonigenes</name>
    <dbReference type="NCBI Taxonomy" id="68170"/>
    <lineage>
        <taxon>Bacteria</taxon>
        <taxon>Bacillati</taxon>
        <taxon>Actinomycetota</taxon>
        <taxon>Actinomycetes</taxon>
        <taxon>Pseudonocardiales</taxon>
        <taxon>Pseudonocardiaceae</taxon>
        <taxon>Lentzea</taxon>
    </lineage>
</organism>
<dbReference type="Proteomes" id="UP000033393">
    <property type="component" value="Unassembled WGS sequence"/>
</dbReference>
<dbReference type="PROSITE" id="PS51683">
    <property type="entry name" value="SAM_OMT_II"/>
    <property type="match status" value="1"/>
</dbReference>
<evidence type="ECO:0000313" key="7">
    <source>
        <dbReference type="Proteomes" id="UP000033393"/>
    </source>
</evidence>
<dbReference type="PANTHER" id="PTHR43712">
    <property type="entry name" value="PUTATIVE (AFU_ORTHOLOGUE AFUA_4G14580)-RELATED"/>
    <property type="match status" value="1"/>
</dbReference>
<dbReference type="InterPro" id="IPR036390">
    <property type="entry name" value="WH_DNA-bd_sf"/>
</dbReference>
<dbReference type="InterPro" id="IPR001077">
    <property type="entry name" value="COMT_C"/>
</dbReference>
<evidence type="ECO:0000313" key="6">
    <source>
        <dbReference type="EMBL" id="KJK46963.1"/>
    </source>
</evidence>
<dbReference type="SUPFAM" id="SSF53335">
    <property type="entry name" value="S-adenosyl-L-methionine-dependent methyltransferases"/>
    <property type="match status" value="1"/>
</dbReference>
<feature type="domain" description="O-methyltransferase dimerisation" evidence="5">
    <location>
        <begin position="13"/>
        <end position="88"/>
    </location>
</feature>
<dbReference type="PATRIC" id="fig|68170.10.peg.5392"/>